<dbReference type="InterPro" id="IPR008147">
    <property type="entry name" value="Gln_synt_N"/>
</dbReference>
<evidence type="ECO:0000256" key="6">
    <source>
        <dbReference type="ARBA" id="ARBA00022840"/>
    </source>
</evidence>
<dbReference type="InterPro" id="IPR008146">
    <property type="entry name" value="Gln_synth_cat_dom"/>
</dbReference>
<evidence type="ECO:0000313" key="12">
    <source>
        <dbReference type="EMBL" id="MBO0345756.1"/>
    </source>
</evidence>
<feature type="domain" description="GS beta-grasp" evidence="10">
    <location>
        <begin position="17"/>
        <end position="112"/>
    </location>
</feature>
<dbReference type="Pfam" id="PF00120">
    <property type="entry name" value="Gln-synt_C"/>
    <property type="match status" value="1"/>
</dbReference>
<evidence type="ECO:0000256" key="8">
    <source>
        <dbReference type="PROSITE-ProRule" id="PRU01330"/>
    </source>
</evidence>
<dbReference type="InterPro" id="IPR036651">
    <property type="entry name" value="Gln_synt_N_sf"/>
</dbReference>
<reference evidence="12" key="1">
    <citation type="submission" date="2021-03" db="EMBL/GenBank/DDBJ databases">
        <title>Roseibium sp. CAU 1637 isolated from Incheon.</title>
        <authorList>
            <person name="Kim W."/>
        </authorList>
    </citation>
    <scope>NUCLEOTIDE SEQUENCE</scope>
    <source>
        <strain evidence="12">CAU 1637</strain>
    </source>
</reference>
<sequence>MAGTLTFDALKKAVSNGEIDTVLTCIIDMQGRLMGKRFHAQHFIDSAYEETHCCNYLLATDLEMYTVEGYASTSWAGGYGDYVMKPDLETLRPVPWLQGTAMVLCDLLDHNTHKPVPHSPRALLKAQVAKLAEMGLSVMAATELEFFLFEKGFEELRKSGYRPLEPISGYNEDYSILQTTREEHVMRPIRNHLYKAGIPIENSKGEAESGQEELNIRYAPALDTADYHTIAKNAVKEIAHMQGHAASFMAKWRPDKVGSATHVHQSLWDSNGTNVFVDPDKQHGMSELMQNYVAGLIKYAPESTYFFAPYINSYKRFQKGSFAPTKTAWSVDNRTAGFRLCGEGTKALRIECRIGGADLNPYLAIAAQLAAGIKGIEDKLPLGAATDGDIYDATGGNEIPINLRDAKDLLKSSSFFREAFGEAVVDHYVRAAEWEIEDFDRAVTDYEIARGFERA</sequence>
<dbReference type="GO" id="GO:0004356">
    <property type="term" value="F:glutamine synthetase activity"/>
    <property type="evidence" value="ECO:0007669"/>
    <property type="project" value="InterPro"/>
</dbReference>
<evidence type="ECO:0000256" key="9">
    <source>
        <dbReference type="RuleBase" id="RU000384"/>
    </source>
</evidence>
<comment type="caution">
    <text evidence="12">The sequence shown here is derived from an EMBL/GenBank/DDBJ whole genome shotgun (WGS) entry which is preliminary data.</text>
</comment>
<proteinExistence type="inferred from homology"/>
<evidence type="ECO:0000256" key="4">
    <source>
        <dbReference type="ARBA" id="ARBA00022598"/>
    </source>
</evidence>
<dbReference type="GO" id="GO:0005524">
    <property type="term" value="F:ATP binding"/>
    <property type="evidence" value="ECO:0007669"/>
    <property type="project" value="UniProtKB-KW"/>
</dbReference>
<dbReference type="PROSITE" id="PS51987">
    <property type="entry name" value="GS_CATALYTIC"/>
    <property type="match status" value="1"/>
</dbReference>
<organism evidence="12 13">
    <name type="scientific">Roseibium limicola</name>
    <dbReference type="NCBI Taxonomy" id="2816037"/>
    <lineage>
        <taxon>Bacteria</taxon>
        <taxon>Pseudomonadati</taxon>
        <taxon>Pseudomonadota</taxon>
        <taxon>Alphaproteobacteria</taxon>
        <taxon>Hyphomicrobiales</taxon>
        <taxon>Stappiaceae</taxon>
        <taxon>Roseibium</taxon>
    </lineage>
</organism>
<evidence type="ECO:0000256" key="2">
    <source>
        <dbReference type="ARBA" id="ARBA00003117"/>
    </source>
</evidence>
<evidence type="ECO:0000256" key="3">
    <source>
        <dbReference type="ARBA" id="ARBA00009897"/>
    </source>
</evidence>
<protein>
    <submittedName>
        <fullName evidence="12">Glutamine synthetase</fullName>
    </submittedName>
</protein>
<dbReference type="SUPFAM" id="SSF55931">
    <property type="entry name" value="Glutamine synthetase/guanido kinase"/>
    <property type="match status" value="1"/>
</dbReference>
<dbReference type="RefSeq" id="WP_206940630.1">
    <property type="nucleotide sequence ID" value="NZ_JAFLNF010000004.1"/>
</dbReference>
<keyword evidence="4" id="KW-0436">Ligase</keyword>
<evidence type="ECO:0000256" key="1">
    <source>
        <dbReference type="ARBA" id="ARBA00001946"/>
    </source>
</evidence>
<evidence type="ECO:0000259" key="10">
    <source>
        <dbReference type="PROSITE" id="PS51986"/>
    </source>
</evidence>
<comment type="similarity">
    <text evidence="3 8 9">Belongs to the glutamine synthetase family.</text>
</comment>
<gene>
    <name evidence="12" type="ORF">J0X15_11045</name>
</gene>
<accession>A0A939J8X3</accession>
<feature type="domain" description="GS catalytic" evidence="11">
    <location>
        <begin position="120"/>
        <end position="455"/>
    </location>
</feature>
<dbReference type="Gene3D" id="3.30.590.10">
    <property type="entry name" value="Glutamine synthetase/guanido kinase, catalytic domain"/>
    <property type="match status" value="1"/>
</dbReference>
<evidence type="ECO:0000259" key="11">
    <source>
        <dbReference type="PROSITE" id="PS51987"/>
    </source>
</evidence>
<keyword evidence="5" id="KW-0547">Nucleotide-binding</keyword>
<dbReference type="GO" id="GO:0042402">
    <property type="term" value="P:biogenic amine catabolic process"/>
    <property type="evidence" value="ECO:0007669"/>
    <property type="project" value="UniProtKB-ARBA"/>
</dbReference>
<keyword evidence="7" id="KW-0535">Nitrogen fixation</keyword>
<dbReference type="AlphaFoldDB" id="A0A939J8X3"/>
<comment type="cofactor">
    <cofactor evidence="1">
        <name>Mg(2+)</name>
        <dbReference type="ChEBI" id="CHEBI:18420"/>
    </cofactor>
</comment>
<dbReference type="Gene3D" id="3.10.20.70">
    <property type="entry name" value="Glutamine synthetase, N-terminal domain"/>
    <property type="match status" value="1"/>
</dbReference>
<dbReference type="EMBL" id="JAFLNF010000004">
    <property type="protein sequence ID" value="MBO0345756.1"/>
    <property type="molecule type" value="Genomic_DNA"/>
</dbReference>
<dbReference type="PANTHER" id="PTHR43785">
    <property type="entry name" value="GAMMA-GLUTAMYLPUTRESCINE SYNTHETASE"/>
    <property type="match status" value="1"/>
</dbReference>
<dbReference type="SMART" id="SM01230">
    <property type="entry name" value="Gln-synt_C"/>
    <property type="match status" value="1"/>
</dbReference>
<dbReference type="SUPFAM" id="SSF54368">
    <property type="entry name" value="Glutamine synthetase, N-terminal domain"/>
    <property type="match status" value="1"/>
</dbReference>
<dbReference type="PANTHER" id="PTHR43785:SF12">
    <property type="entry name" value="TYPE-1 GLUTAMINE SYNTHETASE 2"/>
    <property type="match status" value="1"/>
</dbReference>
<dbReference type="FunFam" id="3.30.590.10:FF:000005">
    <property type="entry name" value="Probable glutamine synthetase"/>
    <property type="match status" value="1"/>
</dbReference>
<evidence type="ECO:0000313" key="13">
    <source>
        <dbReference type="Proteomes" id="UP000664779"/>
    </source>
</evidence>
<dbReference type="GO" id="GO:0006542">
    <property type="term" value="P:glutamine biosynthetic process"/>
    <property type="evidence" value="ECO:0007669"/>
    <property type="project" value="InterPro"/>
</dbReference>
<evidence type="ECO:0000256" key="5">
    <source>
        <dbReference type="ARBA" id="ARBA00022741"/>
    </source>
</evidence>
<evidence type="ECO:0000256" key="7">
    <source>
        <dbReference type="ARBA" id="ARBA00023231"/>
    </source>
</evidence>
<dbReference type="GO" id="GO:0006576">
    <property type="term" value="P:biogenic amine metabolic process"/>
    <property type="evidence" value="ECO:0007669"/>
    <property type="project" value="UniProtKB-ARBA"/>
</dbReference>
<dbReference type="Proteomes" id="UP000664779">
    <property type="component" value="Unassembled WGS sequence"/>
</dbReference>
<comment type="function">
    <text evidence="2">Catalyzes the ATP-dependent biosynthesis of glutamine from glutamate and ammonia.</text>
</comment>
<keyword evidence="13" id="KW-1185">Reference proteome</keyword>
<dbReference type="PROSITE" id="PS51986">
    <property type="entry name" value="GS_BETA_GRASP"/>
    <property type="match status" value="1"/>
</dbReference>
<dbReference type="InterPro" id="IPR014746">
    <property type="entry name" value="Gln_synth/guanido_kin_cat_dom"/>
</dbReference>
<name>A0A939J8X3_9HYPH</name>
<keyword evidence="6" id="KW-0067">ATP-binding</keyword>